<dbReference type="EMBL" id="VZRB01000007">
    <property type="protein sequence ID" value="KAB1147165.1"/>
    <property type="molecule type" value="Genomic_DNA"/>
</dbReference>
<dbReference type="Proteomes" id="UP000442707">
    <property type="component" value="Unassembled WGS sequence"/>
</dbReference>
<evidence type="ECO:0000256" key="1">
    <source>
        <dbReference type="ARBA" id="ARBA00003681"/>
    </source>
</evidence>
<protein>
    <recommendedName>
        <fullName evidence="2">Phosphocarrier protein HPr</fullName>
    </recommendedName>
</protein>
<dbReference type="Gene3D" id="3.30.1340.10">
    <property type="entry name" value="HPr-like"/>
    <property type="match status" value="1"/>
</dbReference>
<comment type="function">
    <text evidence="1">General (non sugar-specific) component of the phosphoenolpyruvate-dependent sugar phosphotransferase system (sugar PTS). This major carbohydrate active-transport system catalyzes the phosphorylation of incoming sugar substrates concomitantly with their translocation across the cell membrane. The phosphoryl group from phosphoenolpyruvate (PEP) is transferred to the phosphoryl carrier protein HPr by enzyme I. Phospho-HPr then transfers it to the PTS EIIA domain.</text>
</comment>
<dbReference type="InterPro" id="IPR050399">
    <property type="entry name" value="HPr"/>
</dbReference>
<dbReference type="PANTHER" id="PTHR33705">
    <property type="entry name" value="PHOSPHOCARRIER PROTEIN HPR"/>
    <property type="match status" value="1"/>
</dbReference>
<accession>A0A6H9V3U2</accession>
<evidence type="ECO:0000256" key="2">
    <source>
        <dbReference type="ARBA" id="ARBA00020422"/>
    </source>
</evidence>
<dbReference type="NCBIfam" id="TIGR01003">
    <property type="entry name" value="PTS_HPr_family"/>
    <property type="match status" value="1"/>
</dbReference>
<evidence type="ECO:0000256" key="3">
    <source>
        <dbReference type="ARBA" id="ARBA00022597"/>
    </source>
</evidence>
<keyword evidence="3" id="KW-0762">Sugar transport</keyword>
<comment type="caution">
    <text evidence="5">The sequence shown here is derived from an EMBL/GenBank/DDBJ whole genome shotgun (WGS) entry which is preliminary data.</text>
</comment>
<dbReference type="InterPro" id="IPR035895">
    <property type="entry name" value="HPr-like_sf"/>
</dbReference>
<dbReference type="CDD" id="cd00367">
    <property type="entry name" value="PTS-HPr_like"/>
    <property type="match status" value="1"/>
</dbReference>
<dbReference type="AlphaFoldDB" id="A0A6H9V3U2"/>
<dbReference type="PRINTS" id="PR00107">
    <property type="entry name" value="PHOSPHOCPHPR"/>
</dbReference>
<evidence type="ECO:0000259" key="4">
    <source>
        <dbReference type="PROSITE" id="PS51350"/>
    </source>
</evidence>
<keyword evidence="6" id="KW-1185">Reference proteome</keyword>
<feature type="domain" description="HPr" evidence="4">
    <location>
        <begin position="15"/>
        <end position="99"/>
    </location>
</feature>
<evidence type="ECO:0000313" key="5">
    <source>
        <dbReference type="EMBL" id="KAB1147165.1"/>
    </source>
</evidence>
<reference evidence="5 6" key="1">
    <citation type="submission" date="2019-09" db="EMBL/GenBank/DDBJ databases">
        <title>Screening of Novel Bioactive Compounds from Soil-Associated.</title>
        <authorList>
            <person name="Zhao S."/>
        </authorList>
    </citation>
    <scope>NUCLEOTIDE SEQUENCE [LARGE SCALE GENOMIC DNA]</scope>
    <source>
        <strain evidence="5 6">HIT-DPA4</strain>
    </source>
</reference>
<keyword evidence="3" id="KW-0813">Transport</keyword>
<organism evidence="5 6">
    <name type="scientific">Streptomyces luteolifulvus</name>
    <dbReference type="NCBI Taxonomy" id="2615112"/>
    <lineage>
        <taxon>Bacteria</taxon>
        <taxon>Bacillati</taxon>
        <taxon>Actinomycetota</taxon>
        <taxon>Actinomycetes</taxon>
        <taxon>Kitasatosporales</taxon>
        <taxon>Streptomycetaceae</taxon>
        <taxon>Streptomyces</taxon>
    </lineage>
</organism>
<dbReference type="RefSeq" id="WP_150947699.1">
    <property type="nucleotide sequence ID" value="NZ_VZRB01000007.1"/>
</dbReference>
<dbReference type="SUPFAM" id="SSF55594">
    <property type="entry name" value="HPr-like"/>
    <property type="match status" value="1"/>
</dbReference>
<gene>
    <name evidence="5" type="ORF">F7R91_12655</name>
</gene>
<dbReference type="InterPro" id="IPR000032">
    <property type="entry name" value="HPr-like"/>
</dbReference>
<dbReference type="Pfam" id="PF00381">
    <property type="entry name" value="PTS-HPr"/>
    <property type="match status" value="1"/>
</dbReference>
<proteinExistence type="predicted"/>
<dbReference type="PANTHER" id="PTHR33705:SF1">
    <property type="entry name" value="PHOSPHOCARRIER PROTEIN HPR"/>
    <property type="match status" value="1"/>
</dbReference>
<sequence>MSTSSDPTTTNATTASRQEMAVVLPANLHARPAGQLARAAAGFTSALQLEYAERTVNPTGVLAVMGLGATAGSTVTVRAEGHDAAEAVTALAEILATAE</sequence>
<evidence type="ECO:0000313" key="6">
    <source>
        <dbReference type="Proteomes" id="UP000442707"/>
    </source>
</evidence>
<dbReference type="PROSITE" id="PS51350">
    <property type="entry name" value="PTS_HPR_DOM"/>
    <property type="match status" value="1"/>
</dbReference>
<name>A0A6H9V3U2_9ACTN</name>